<proteinExistence type="inferred from homology"/>
<keyword evidence="10" id="KW-1185">Reference proteome</keyword>
<evidence type="ECO:0000259" key="8">
    <source>
        <dbReference type="Pfam" id="PF00808"/>
    </source>
</evidence>
<protein>
    <recommendedName>
        <fullName evidence="8">Transcription factor CBF/NF-Y/archaeal histone domain-containing protein</fullName>
    </recommendedName>
</protein>
<keyword evidence="5" id="KW-0539">Nucleus</keyword>
<evidence type="ECO:0000256" key="6">
    <source>
        <dbReference type="ARBA" id="ARBA00023328"/>
    </source>
</evidence>
<dbReference type="GO" id="GO:0051382">
    <property type="term" value="P:kinetochore assembly"/>
    <property type="evidence" value="ECO:0007669"/>
    <property type="project" value="TreeGrafter"/>
</dbReference>
<keyword evidence="4" id="KW-0995">Kinetochore</keyword>
<evidence type="ECO:0000256" key="4">
    <source>
        <dbReference type="ARBA" id="ARBA00022838"/>
    </source>
</evidence>
<feature type="domain" description="Transcription factor CBF/NF-Y/archaeal histone" evidence="8">
    <location>
        <begin position="9"/>
        <end position="67"/>
    </location>
</feature>
<dbReference type="Gene3D" id="1.10.20.10">
    <property type="entry name" value="Histone, subunit A"/>
    <property type="match status" value="1"/>
</dbReference>
<keyword evidence="6" id="KW-0137">Centromere</keyword>
<dbReference type="STRING" id="5539.A0A3E2HJL9"/>
<keyword evidence="3" id="KW-0158">Chromosome</keyword>
<evidence type="ECO:0000256" key="3">
    <source>
        <dbReference type="ARBA" id="ARBA00022454"/>
    </source>
</evidence>
<dbReference type="PANTHER" id="PTHR34832">
    <property type="entry name" value="CENTROMERE PROTEIN W"/>
    <property type="match status" value="1"/>
</dbReference>
<name>A0A3E2HJL9_SCYLI</name>
<feature type="non-terminal residue" evidence="9">
    <location>
        <position position="78"/>
    </location>
</feature>
<evidence type="ECO:0000256" key="5">
    <source>
        <dbReference type="ARBA" id="ARBA00023242"/>
    </source>
</evidence>
<dbReference type="AlphaFoldDB" id="A0A3E2HJL9"/>
<dbReference type="InterPro" id="IPR052484">
    <property type="entry name" value="CENP-W/WIP1"/>
</dbReference>
<accession>A0A3E2HJL9</accession>
<comment type="subcellular location">
    <subcellularLocation>
        <location evidence="2">Chromosome</location>
        <location evidence="2">Centromere</location>
        <location evidence="2">Kinetochore</location>
    </subcellularLocation>
    <subcellularLocation>
        <location evidence="1">Nucleus</location>
    </subcellularLocation>
</comment>
<organism evidence="9 10">
    <name type="scientific">Scytalidium lignicola</name>
    <name type="common">Hyphomycete</name>
    <dbReference type="NCBI Taxonomy" id="5539"/>
    <lineage>
        <taxon>Eukaryota</taxon>
        <taxon>Fungi</taxon>
        <taxon>Dikarya</taxon>
        <taxon>Ascomycota</taxon>
        <taxon>Pezizomycotina</taxon>
        <taxon>Leotiomycetes</taxon>
        <taxon>Leotiomycetes incertae sedis</taxon>
        <taxon>Scytalidium</taxon>
    </lineage>
</organism>
<feature type="non-terminal residue" evidence="9">
    <location>
        <position position="1"/>
    </location>
</feature>
<evidence type="ECO:0000313" key="9">
    <source>
        <dbReference type="EMBL" id="RFU33589.1"/>
    </source>
</evidence>
<sequence length="78" mass="8587">MAAGQKLYPRATVKKIVKAHSNKNLSKNADILIFLDYTLFLQTLMKEASINAKQAGERGISAKSVKMVTEMSLAKFKG</sequence>
<evidence type="ECO:0000256" key="2">
    <source>
        <dbReference type="ARBA" id="ARBA00004629"/>
    </source>
</evidence>
<dbReference type="CDD" id="cd13732">
    <property type="entry name" value="HFD_CENP-W"/>
    <property type="match status" value="1"/>
</dbReference>
<dbReference type="Pfam" id="PF00808">
    <property type="entry name" value="CBFD_NFYB_HMF"/>
    <property type="match status" value="1"/>
</dbReference>
<dbReference type="PANTHER" id="PTHR34832:SF1">
    <property type="entry name" value="CENTROMERE PROTEIN W"/>
    <property type="match status" value="1"/>
</dbReference>
<gene>
    <name evidence="9" type="ORF">B7463_g2748</name>
</gene>
<dbReference type="GO" id="GO:0005654">
    <property type="term" value="C:nucleoplasm"/>
    <property type="evidence" value="ECO:0007669"/>
    <property type="project" value="TreeGrafter"/>
</dbReference>
<evidence type="ECO:0000256" key="7">
    <source>
        <dbReference type="ARBA" id="ARBA00038432"/>
    </source>
</evidence>
<evidence type="ECO:0000256" key="1">
    <source>
        <dbReference type="ARBA" id="ARBA00004123"/>
    </source>
</evidence>
<dbReference type="FunFam" id="1.10.20.10:FF:000075">
    <property type="entry name" value="WGS project CABT00000000 data, contig 2.56"/>
    <property type="match status" value="1"/>
</dbReference>
<dbReference type="InterPro" id="IPR009072">
    <property type="entry name" value="Histone-fold"/>
</dbReference>
<dbReference type="OMA" id="YILFMQE"/>
<comment type="caution">
    <text evidence="9">The sequence shown here is derived from an EMBL/GenBank/DDBJ whole genome shotgun (WGS) entry which is preliminary data.</text>
</comment>
<evidence type="ECO:0000313" key="10">
    <source>
        <dbReference type="Proteomes" id="UP000258309"/>
    </source>
</evidence>
<dbReference type="Proteomes" id="UP000258309">
    <property type="component" value="Unassembled WGS sequence"/>
</dbReference>
<dbReference type="GO" id="GO:0000776">
    <property type="term" value="C:kinetochore"/>
    <property type="evidence" value="ECO:0007669"/>
    <property type="project" value="UniProtKB-KW"/>
</dbReference>
<reference evidence="9 10" key="1">
    <citation type="submission" date="2018-05" db="EMBL/GenBank/DDBJ databases">
        <title>Draft genome sequence of Scytalidium lignicola DSM 105466, a ubiquitous saprotrophic fungus.</title>
        <authorList>
            <person name="Buettner E."/>
            <person name="Gebauer A.M."/>
            <person name="Hofrichter M."/>
            <person name="Liers C."/>
            <person name="Kellner H."/>
        </authorList>
    </citation>
    <scope>NUCLEOTIDE SEQUENCE [LARGE SCALE GENOMIC DNA]</scope>
    <source>
        <strain evidence="9 10">DSM 105466</strain>
    </source>
</reference>
<dbReference type="GO" id="GO:0046982">
    <property type="term" value="F:protein heterodimerization activity"/>
    <property type="evidence" value="ECO:0007669"/>
    <property type="project" value="InterPro"/>
</dbReference>
<comment type="similarity">
    <text evidence="7">Belongs to the CENP-W/WIP1 family.</text>
</comment>
<dbReference type="OrthoDB" id="2543597at2759"/>
<dbReference type="GO" id="GO:0007059">
    <property type="term" value="P:chromosome segregation"/>
    <property type="evidence" value="ECO:0007669"/>
    <property type="project" value="TreeGrafter"/>
</dbReference>
<dbReference type="InterPro" id="IPR003958">
    <property type="entry name" value="CBFA_NFYB_domain"/>
</dbReference>
<dbReference type="SUPFAM" id="SSF47113">
    <property type="entry name" value="Histone-fold"/>
    <property type="match status" value="1"/>
</dbReference>
<dbReference type="EMBL" id="NCSJ02000033">
    <property type="protein sequence ID" value="RFU33589.1"/>
    <property type="molecule type" value="Genomic_DNA"/>
</dbReference>
<dbReference type="GO" id="GO:0000278">
    <property type="term" value="P:mitotic cell cycle"/>
    <property type="evidence" value="ECO:0007669"/>
    <property type="project" value="TreeGrafter"/>
</dbReference>